<evidence type="ECO:0000313" key="2">
    <source>
        <dbReference type="Proteomes" id="UP001175261"/>
    </source>
</evidence>
<gene>
    <name evidence="1" type="ORF">NLU13_1806</name>
</gene>
<proteinExistence type="predicted"/>
<sequence length="545" mass="62183">MDQLPQELVEAILQQCVAGGTKNNVLSLRLVCRAFNYGLKPYALRTLNLDFTRLNRALGEVRPTFDALQTIGYHCKSLFIDLMVLRDEQEVDFLTTVFARVDSMKKFCDSLHERYCLGEATFTEVEYHRKVEELLFNCRDVERVRLSLPFQLIGRHCNTSTMILANTFKAFASRPEEDSAPLKALVLENVTDIAICHLWVNPMDLQNIMKVLEAVEHLVLGLRLHETDPMKVSLFGGCLWNLIEYAGCLQSLCLTALDHDDRPPRGLKQTKHWQTTVEEWRACSLPIPRINIENLTSLELKRIEICPETLLRAAEDLGTTLEELYLNEVYLKAEQSRDWNADSKKILWIGIPNVRPAPDCQWIAMALRGSLRKLSICRASFLAYDLYLREEIPGHPEFDLIDPCGIGRSVSQRFVEVVMGIHQPNMPNGSPVEFLPADSKQDHLLRSLQERAGALSVTEYDTNAYQSAVCNTTSRWLRSIDGYFPNLNSSTLDELHYIADTACRGMTEVQRRRQEWEAGASIANEYADNLFNLANQEQEQEPDVI</sequence>
<dbReference type="Proteomes" id="UP001175261">
    <property type="component" value="Unassembled WGS sequence"/>
</dbReference>
<organism evidence="1 2">
    <name type="scientific">Sarocladium strictum</name>
    <name type="common">Black bundle disease fungus</name>
    <name type="synonym">Acremonium strictum</name>
    <dbReference type="NCBI Taxonomy" id="5046"/>
    <lineage>
        <taxon>Eukaryota</taxon>
        <taxon>Fungi</taxon>
        <taxon>Dikarya</taxon>
        <taxon>Ascomycota</taxon>
        <taxon>Pezizomycotina</taxon>
        <taxon>Sordariomycetes</taxon>
        <taxon>Hypocreomycetidae</taxon>
        <taxon>Hypocreales</taxon>
        <taxon>Sarocladiaceae</taxon>
        <taxon>Sarocladium</taxon>
    </lineage>
</organism>
<dbReference type="AlphaFoldDB" id="A0AA39GRN1"/>
<protein>
    <submittedName>
        <fullName evidence="1">Uncharacterized protein</fullName>
    </submittedName>
</protein>
<comment type="caution">
    <text evidence="1">The sequence shown here is derived from an EMBL/GenBank/DDBJ whole genome shotgun (WGS) entry which is preliminary data.</text>
</comment>
<evidence type="ECO:0000313" key="1">
    <source>
        <dbReference type="EMBL" id="KAK0392310.1"/>
    </source>
</evidence>
<accession>A0AA39GRN1</accession>
<reference evidence="1" key="1">
    <citation type="submission" date="2022-10" db="EMBL/GenBank/DDBJ databases">
        <title>Determination and structural analysis of whole genome sequence of Sarocladium strictum F4-1.</title>
        <authorList>
            <person name="Hu L."/>
            <person name="Jiang Y."/>
        </authorList>
    </citation>
    <scope>NUCLEOTIDE SEQUENCE</scope>
    <source>
        <strain evidence="1">F4-1</strain>
    </source>
</reference>
<name>A0AA39GRN1_SARSR</name>
<dbReference type="EMBL" id="JAPDFR010000001">
    <property type="protein sequence ID" value="KAK0392310.1"/>
    <property type="molecule type" value="Genomic_DNA"/>
</dbReference>
<keyword evidence="2" id="KW-1185">Reference proteome</keyword>